<keyword evidence="3 5" id="KW-0238">DNA-binding</keyword>
<protein>
    <submittedName>
        <fullName evidence="9">Integrase family protein</fullName>
    </submittedName>
</protein>
<evidence type="ECO:0000256" key="5">
    <source>
        <dbReference type="PROSITE-ProRule" id="PRU01248"/>
    </source>
</evidence>
<dbReference type="Proteomes" id="UP000002255">
    <property type="component" value="Chromosome"/>
</dbReference>
<dbReference type="STRING" id="446471.Xcel_2073"/>
<dbReference type="InterPro" id="IPR013762">
    <property type="entry name" value="Integrase-like_cat_sf"/>
</dbReference>
<dbReference type="InterPro" id="IPR010998">
    <property type="entry name" value="Integrase_recombinase_N"/>
</dbReference>
<dbReference type="PROSITE" id="PS51900">
    <property type="entry name" value="CB"/>
    <property type="match status" value="1"/>
</dbReference>
<reference evidence="10" key="1">
    <citation type="submission" date="2009-11" db="EMBL/GenBank/DDBJ databases">
        <title>The complete chromosome of Xylanimonas cellulosilytica DSM 15894.</title>
        <authorList>
            <consortium name="US DOE Joint Genome Institute (JGI-PGF)"/>
            <person name="Lucas S."/>
            <person name="Copeland A."/>
            <person name="Lapidus A."/>
            <person name="Glavina del Rio T."/>
            <person name="Dalin E."/>
            <person name="Tice H."/>
            <person name="Bruce D."/>
            <person name="Goodwin L."/>
            <person name="Pitluck S."/>
            <person name="Kyrpides N."/>
            <person name="Mavromatis K."/>
            <person name="Ivanova N."/>
            <person name="Mikhailova N."/>
            <person name="Foster B."/>
            <person name="Clum A."/>
            <person name="Brettin T."/>
            <person name="Detter J.C."/>
            <person name="Han C."/>
            <person name="Larimer F."/>
            <person name="Land M."/>
            <person name="Hauser L."/>
            <person name="Markowitz V."/>
            <person name="Cheng J.F."/>
            <person name="Hugenholtz P."/>
            <person name="Woyke T."/>
            <person name="Wu D."/>
            <person name="Gehrich-Schroeter G."/>
            <person name="Schneider S."/>
            <person name="Pukall S.R."/>
            <person name="Klenk H.P."/>
            <person name="Eisen J.A."/>
        </authorList>
    </citation>
    <scope>NUCLEOTIDE SEQUENCE [LARGE SCALE GENOMIC DNA]</scope>
    <source>
        <strain evidence="10">DSM 15894 / CECT 5975 / LMG 20990 / XIL07</strain>
    </source>
</reference>
<dbReference type="HOGENOM" id="CLU_027562_17_5_11"/>
<keyword evidence="4" id="KW-0233">DNA recombination</keyword>
<feature type="region of interest" description="Disordered" evidence="6">
    <location>
        <begin position="1"/>
        <end position="20"/>
    </location>
</feature>
<evidence type="ECO:0000259" key="8">
    <source>
        <dbReference type="PROSITE" id="PS51900"/>
    </source>
</evidence>
<feature type="region of interest" description="Disordered" evidence="6">
    <location>
        <begin position="431"/>
        <end position="451"/>
    </location>
</feature>
<reference evidence="9 10" key="2">
    <citation type="journal article" date="2010" name="Stand. Genomic Sci.">
        <title>Complete genome sequence of Xylanimonas cellulosilytica type strain (XIL07).</title>
        <authorList>
            <person name="Foster B."/>
            <person name="Pukall R."/>
            <person name="Abt B."/>
            <person name="Nolan M."/>
            <person name="Glavina Del Rio T."/>
            <person name="Chen F."/>
            <person name="Lucas S."/>
            <person name="Tice H."/>
            <person name="Pitluck S."/>
            <person name="Cheng J.-F."/>
            <person name="Chertkov O."/>
            <person name="Brettin T."/>
            <person name="Han C."/>
            <person name="Detter J.C."/>
            <person name="Bruce D."/>
            <person name="Goodwin L."/>
            <person name="Ivanova N."/>
            <person name="Mavromatis K."/>
            <person name="Pati A."/>
            <person name="Mikhailova N."/>
            <person name="Chen A."/>
            <person name="Palaniappan K."/>
            <person name="Land M."/>
            <person name="Hauser L."/>
            <person name="Chang Y.-J."/>
            <person name="Jeffries C.D."/>
            <person name="Chain P."/>
            <person name="Rohde M."/>
            <person name="Goeker M."/>
            <person name="Bristow J."/>
            <person name="Eisen J.A."/>
            <person name="Markowitz V."/>
            <person name="Hugenholtz P."/>
            <person name="Kyrpides N.C."/>
            <person name="Klenk H.-P."/>
            <person name="Lapidus A."/>
        </authorList>
    </citation>
    <scope>NUCLEOTIDE SEQUENCE [LARGE SCALE GENOMIC DNA]</scope>
    <source>
        <strain evidence="10">DSM 15894 / CECT 5975 / LMG 20990 / XIL07</strain>
    </source>
</reference>
<keyword evidence="10" id="KW-1185">Reference proteome</keyword>
<dbReference type="GO" id="GO:0015074">
    <property type="term" value="P:DNA integration"/>
    <property type="evidence" value="ECO:0007669"/>
    <property type="project" value="UniProtKB-KW"/>
</dbReference>
<dbReference type="Pfam" id="PF00589">
    <property type="entry name" value="Phage_integrase"/>
    <property type="match status" value="2"/>
</dbReference>
<keyword evidence="2" id="KW-0229">DNA integration</keyword>
<dbReference type="Pfam" id="PF22022">
    <property type="entry name" value="Phage_int_M"/>
    <property type="match status" value="1"/>
</dbReference>
<feature type="domain" description="Tyr recombinase" evidence="7">
    <location>
        <begin position="160"/>
        <end position="426"/>
    </location>
</feature>
<dbReference type="InterPro" id="IPR002104">
    <property type="entry name" value="Integrase_catalytic"/>
</dbReference>
<evidence type="ECO:0000256" key="4">
    <source>
        <dbReference type="ARBA" id="ARBA00023172"/>
    </source>
</evidence>
<dbReference type="CDD" id="cd01189">
    <property type="entry name" value="INT_ICEBs1_C_like"/>
    <property type="match status" value="1"/>
</dbReference>
<evidence type="ECO:0000256" key="6">
    <source>
        <dbReference type="SAM" id="MobiDB-lite"/>
    </source>
</evidence>
<feature type="domain" description="Core-binding (CB)" evidence="8">
    <location>
        <begin position="60"/>
        <end position="139"/>
    </location>
</feature>
<sequence>MASIKARPDRGGKWEAQYRDASGRRHRRQFDRKRDAEKWIDEVTAAVVTGTYVDPKAGRMTFREYADHWRSVQVHRESTADQIERNFRNHVYPVLGDKQLASILRSDVQGLVKKLSMTLAPATVSVIYRHVSSVLKAAVADRKLATSPCVGVSVPKARKAKVVPLEVDLVTEIAEAVPPRYRAMVIVDAATGLRQGEIWGLTVDRVDFLRRTANVDRQLVSVAGARPSFGPLKTEASYRVVPLPKVAVEALAAHLAEFPTGRDGLIFTSSTGAPLRRSAFGDVWRAAVVEAQRKFALAHPQVLLEAVARVFLDAPAAQRLDRVALGFKLSPKRVGEVVTEAREAGLIPAEGASAGEVVLARARLGERDERVVFHELRHFYASLLIRHGESVKTVQARLGHASAVETLDTYSHLWPDSDDLTRDAVDSALGSAVHQVSTSGDSESRLRRSEA</sequence>
<dbReference type="InterPro" id="IPR050808">
    <property type="entry name" value="Phage_Integrase"/>
</dbReference>
<dbReference type="AlphaFoldDB" id="D1BU78"/>
<gene>
    <name evidence="9" type="ordered locus">Xcel_2073</name>
</gene>
<dbReference type="RefSeq" id="WP_012878833.1">
    <property type="nucleotide sequence ID" value="NC_013530.1"/>
</dbReference>
<evidence type="ECO:0000259" key="7">
    <source>
        <dbReference type="PROSITE" id="PS51898"/>
    </source>
</evidence>
<dbReference type="PANTHER" id="PTHR30629:SF2">
    <property type="entry name" value="PROPHAGE INTEGRASE INTS-RELATED"/>
    <property type="match status" value="1"/>
</dbReference>
<evidence type="ECO:0000256" key="1">
    <source>
        <dbReference type="ARBA" id="ARBA00008857"/>
    </source>
</evidence>
<evidence type="ECO:0000313" key="10">
    <source>
        <dbReference type="Proteomes" id="UP000002255"/>
    </source>
</evidence>
<dbReference type="OrthoDB" id="1822491at2"/>
<dbReference type="InterPro" id="IPR011010">
    <property type="entry name" value="DNA_brk_join_enz"/>
</dbReference>
<dbReference type="SUPFAM" id="SSF56349">
    <property type="entry name" value="DNA breaking-rejoining enzymes"/>
    <property type="match status" value="2"/>
</dbReference>
<dbReference type="GO" id="GO:0003677">
    <property type="term" value="F:DNA binding"/>
    <property type="evidence" value="ECO:0007669"/>
    <property type="project" value="UniProtKB-UniRule"/>
</dbReference>
<dbReference type="InterPro" id="IPR053876">
    <property type="entry name" value="Phage_int_M"/>
</dbReference>
<feature type="compositionally biased region" description="Basic and acidic residues" evidence="6">
    <location>
        <begin position="442"/>
        <end position="451"/>
    </location>
</feature>
<evidence type="ECO:0000256" key="3">
    <source>
        <dbReference type="ARBA" id="ARBA00023125"/>
    </source>
</evidence>
<organism evidence="9 10">
    <name type="scientific">Xylanimonas cellulosilytica (strain DSM 15894 / JCM 12276 / CECT 5975 / KCTC 9989 / LMG 20990 / NBRC 107835 / XIL07)</name>
    <dbReference type="NCBI Taxonomy" id="446471"/>
    <lineage>
        <taxon>Bacteria</taxon>
        <taxon>Bacillati</taxon>
        <taxon>Actinomycetota</taxon>
        <taxon>Actinomycetes</taxon>
        <taxon>Micrococcales</taxon>
        <taxon>Promicromonosporaceae</taxon>
        <taxon>Xylanimonas</taxon>
    </lineage>
</organism>
<dbReference type="Gene3D" id="1.10.443.10">
    <property type="entry name" value="Intergrase catalytic core"/>
    <property type="match status" value="1"/>
</dbReference>
<dbReference type="Gene3D" id="1.10.150.130">
    <property type="match status" value="1"/>
</dbReference>
<evidence type="ECO:0000313" key="9">
    <source>
        <dbReference type="EMBL" id="ACZ31091.1"/>
    </source>
</evidence>
<dbReference type="PANTHER" id="PTHR30629">
    <property type="entry name" value="PROPHAGE INTEGRASE"/>
    <property type="match status" value="1"/>
</dbReference>
<dbReference type="eggNOG" id="COG0582">
    <property type="taxonomic scope" value="Bacteria"/>
</dbReference>
<proteinExistence type="inferred from homology"/>
<dbReference type="PROSITE" id="PS51898">
    <property type="entry name" value="TYR_RECOMBINASE"/>
    <property type="match status" value="1"/>
</dbReference>
<name>D1BU78_XYLCX</name>
<comment type="similarity">
    <text evidence="1">Belongs to the 'phage' integrase family.</text>
</comment>
<evidence type="ECO:0000256" key="2">
    <source>
        <dbReference type="ARBA" id="ARBA00022908"/>
    </source>
</evidence>
<accession>D1BU78</accession>
<dbReference type="KEGG" id="xce:Xcel_2073"/>
<dbReference type="InterPro" id="IPR044068">
    <property type="entry name" value="CB"/>
</dbReference>
<dbReference type="EMBL" id="CP001821">
    <property type="protein sequence ID" value="ACZ31091.1"/>
    <property type="molecule type" value="Genomic_DNA"/>
</dbReference>
<dbReference type="GO" id="GO:0006310">
    <property type="term" value="P:DNA recombination"/>
    <property type="evidence" value="ECO:0007669"/>
    <property type="project" value="UniProtKB-KW"/>
</dbReference>